<dbReference type="EMBL" id="JBHMBH010000029">
    <property type="protein sequence ID" value="MFB9715301.1"/>
    <property type="molecule type" value="Genomic_DNA"/>
</dbReference>
<gene>
    <name evidence="1" type="ORF">ACFFPI_14380</name>
</gene>
<dbReference type="Pfam" id="PF12389">
    <property type="entry name" value="Peptidase_M73"/>
    <property type="match status" value="1"/>
</dbReference>
<organism evidence="1 2">
    <name type="scientific">Arthrobacter methylotrophus</name>
    <dbReference type="NCBI Taxonomy" id="121291"/>
    <lineage>
        <taxon>Bacteria</taxon>
        <taxon>Bacillati</taxon>
        <taxon>Actinomycetota</taxon>
        <taxon>Actinomycetes</taxon>
        <taxon>Micrococcales</taxon>
        <taxon>Micrococcaceae</taxon>
        <taxon>Arthrobacter</taxon>
    </lineage>
</organism>
<dbReference type="RefSeq" id="WP_345035151.1">
    <property type="nucleotide sequence ID" value="NZ_BAABED010000001.1"/>
</dbReference>
<name>A0ABV5USX7_9MICC</name>
<evidence type="ECO:0000313" key="1">
    <source>
        <dbReference type="EMBL" id="MFB9715301.1"/>
    </source>
</evidence>
<sequence>MSEIKAHRAARSTRRPTPAVFAACAVAAAGLAITGGGVFAALNATASNTTAQNATSGTLSLTMANNGAGFGQSVSNLAPGDIVNRYVNLTQGDTMDAKALTLAVADGTPSKLTTDATKGLHVTVTQCSGTWTTTGAGACTGTGATTTVLATGVPLSSLTATPSTLIAGTVAASSTLNLQISLALPDQNETTVNGVLPASPIQGLASALTWTFGETQRTSTVVGS</sequence>
<dbReference type="Proteomes" id="UP001589536">
    <property type="component" value="Unassembled WGS sequence"/>
</dbReference>
<evidence type="ECO:0000313" key="2">
    <source>
        <dbReference type="Proteomes" id="UP001589536"/>
    </source>
</evidence>
<accession>A0ABV5USX7</accession>
<reference evidence="1 2" key="1">
    <citation type="submission" date="2024-09" db="EMBL/GenBank/DDBJ databases">
        <authorList>
            <person name="Sun Q."/>
            <person name="Mori K."/>
        </authorList>
    </citation>
    <scope>NUCLEOTIDE SEQUENCE [LARGE SCALE GENOMIC DNA]</scope>
    <source>
        <strain evidence="1 2">JCM 13519</strain>
    </source>
</reference>
<protein>
    <submittedName>
        <fullName evidence="1">TasA family protein</fullName>
    </submittedName>
</protein>
<keyword evidence="2" id="KW-1185">Reference proteome</keyword>
<comment type="caution">
    <text evidence="1">The sequence shown here is derived from an EMBL/GenBank/DDBJ whole genome shotgun (WGS) entry which is preliminary data.</text>
</comment>
<dbReference type="InterPro" id="IPR022121">
    <property type="entry name" value="Peptidase_M73_camelysin"/>
</dbReference>
<proteinExistence type="predicted"/>